<name>E8PPH0_THESS</name>
<evidence type="ECO:0000313" key="2">
    <source>
        <dbReference type="Proteomes" id="UP000008087"/>
    </source>
</evidence>
<proteinExistence type="predicted"/>
<organism evidence="1 2">
    <name type="scientific">Thermus scotoductus (strain ATCC 700910 / SA-01)</name>
    <dbReference type="NCBI Taxonomy" id="743525"/>
    <lineage>
        <taxon>Bacteria</taxon>
        <taxon>Thermotogati</taxon>
        <taxon>Deinococcota</taxon>
        <taxon>Deinococci</taxon>
        <taxon>Thermales</taxon>
        <taxon>Thermaceae</taxon>
        <taxon>Thermus</taxon>
    </lineage>
</organism>
<dbReference type="eggNOG" id="ENOG502ZKK7">
    <property type="taxonomic scope" value="Bacteria"/>
</dbReference>
<dbReference type="KEGG" id="tsc:TSC_c10140"/>
<dbReference type="HOGENOM" id="CLU_2157205_0_0_0"/>
<dbReference type="RefSeq" id="WP_015716913.1">
    <property type="nucleotide sequence ID" value="NC_014974.1"/>
</dbReference>
<dbReference type="Proteomes" id="UP000008087">
    <property type="component" value="Chromosome"/>
</dbReference>
<gene>
    <name evidence="1" type="ordered locus">TSC_c10140</name>
</gene>
<protein>
    <submittedName>
        <fullName evidence="1">Uncharacterized protein</fullName>
    </submittedName>
</protein>
<accession>E8PPH0</accession>
<reference evidence="2" key="1">
    <citation type="submission" date="2010-03" db="EMBL/GenBank/DDBJ databases">
        <title>The genome sequence of Thermus scotoductus SA-01.</title>
        <authorList>
            <person name="Gounder K."/>
            <person name="Liesegang H."/>
            <person name="Brzuszkiewicz E."/>
            <person name="Wollherr A."/>
            <person name="Daniel R."/>
            <person name="Gottschalk G."/>
            <person name="van Heerden E."/>
            <person name="Litthauer D."/>
        </authorList>
    </citation>
    <scope>NUCLEOTIDE SEQUENCE [LARGE SCALE GENOMIC DNA]</scope>
    <source>
        <strain evidence="2">ATCC 700910 / SA-01</strain>
    </source>
</reference>
<reference evidence="1 2" key="2">
    <citation type="journal article" date="2011" name="BMC Genomics">
        <title>Sequence of the hyperplastic genome of the naturally competent Thermus scotoductus SA-01.</title>
        <authorList>
            <person name="Gounder K."/>
            <person name="Brzuszkiewicz E."/>
            <person name="Liesegang H."/>
            <person name="Wollherr A."/>
            <person name="Daniel R."/>
            <person name="Gottschalk G."/>
            <person name="Reva O."/>
            <person name="Kumwenda B."/>
            <person name="Srivastava M."/>
            <person name="Bricio C."/>
            <person name="Berenguer J."/>
            <person name="van Heerden E."/>
            <person name="Litthauer D."/>
        </authorList>
    </citation>
    <scope>NUCLEOTIDE SEQUENCE [LARGE SCALE GENOMIC DNA]</scope>
    <source>
        <strain evidence="2">ATCC 700910 / SA-01</strain>
    </source>
</reference>
<dbReference type="EMBL" id="CP001962">
    <property type="protein sequence ID" value="ADW21636.1"/>
    <property type="molecule type" value="Genomic_DNA"/>
</dbReference>
<dbReference type="AlphaFoldDB" id="E8PPH0"/>
<sequence>MQTPTRAPSLWTLVRSDLPTLAERLKAARPPKLRILVDGRVIYWALALPTAEDLQRHARWPGQSAPSLEGWLLEYLERLERAYPGAREVEILGLWAGDPPRLERVARFWVQPKEGYLSSPSGCENANGYG</sequence>
<dbReference type="STRING" id="743525.TSC_c10140"/>
<evidence type="ECO:0000313" key="1">
    <source>
        <dbReference type="EMBL" id="ADW21636.1"/>
    </source>
</evidence>